<feature type="region of interest" description="Disordered" evidence="1">
    <location>
        <begin position="1"/>
        <end position="36"/>
    </location>
</feature>
<gene>
    <name evidence="2" type="ORF">EZS27_026086</name>
</gene>
<organism evidence="2">
    <name type="scientific">termite gut metagenome</name>
    <dbReference type="NCBI Taxonomy" id="433724"/>
    <lineage>
        <taxon>unclassified sequences</taxon>
        <taxon>metagenomes</taxon>
        <taxon>organismal metagenomes</taxon>
    </lineage>
</organism>
<dbReference type="AlphaFoldDB" id="A0A5J4QSV1"/>
<evidence type="ECO:0000256" key="1">
    <source>
        <dbReference type="SAM" id="MobiDB-lite"/>
    </source>
</evidence>
<accession>A0A5J4QSV1</accession>
<evidence type="ECO:0000313" key="2">
    <source>
        <dbReference type="EMBL" id="KAA6324612.1"/>
    </source>
</evidence>
<protein>
    <submittedName>
        <fullName evidence="2">Uncharacterized protein</fullName>
    </submittedName>
</protein>
<sequence length="36" mass="3946">MSIVKLSKSRKRREVAGSNLAAGTKKNRIMHGHGLL</sequence>
<proteinExistence type="predicted"/>
<comment type="caution">
    <text evidence="2">The sequence shown here is derived from an EMBL/GenBank/DDBJ whole genome shotgun (WGS) entry which is preliminary data.</text>
</comment>
<name>A0A5J4QSV1_9ZZZZ</name>
<dbReference type="EMBL" id="SNRY01002537">
    <property type="protein sequence ID" value="KAA6324612.1"/>
    <property type="molecule type" value="Genomic_DNA"/>
</dbReference>
<feature type="compositionally biased region" description="Basic residues" evidence="1">
    <location>
        <begin position="25"/>
        <end position="36"/>
    </location>
</feature>
<reference evidence="2" key="1">
    <citation type="submission" date="2019-03" db="EMBL/GenBank/DDBJ databases">
        <title>Single cell metagenomics reveals metabolic interactions within the superorganism composed of flagellate Streblomastix strix and complex community of Bacteroidetes bacteria on its surface.</title>
        <authorList>
            <person name="Treitli S.C."/>
            <person name="Kolisko M."/>
            <person name="Husnik F."/>
            <person name="Keeling P."/>
            <person name="Hampl V."/>
        </authorList>
    </citation>
    <scope>NUCLEOTIDE SEQUENCE</scope>
    <source>
        <strain evidence="2">STM</strain>
    </source>
</reference>